<dbReference type="KEGG" id="mtm:MYCTH_2311136"/>
<dbReference type="InterPro" id="IPR001138">
    <property type="entry name" value="Zn2Cys6_DnaBD"/>
</dbReference>
<protein>
    <recommendedName>
        <fullName evidence="5">Zn(2)-C6 fungal-type domain-containing protein</fullName>
    </recommendedName>
</protein>
<dbReference type="InParanoid" id="G2QML9"/>
<dbReference type="GeneID" id="11506244"/>
<keyword evidence="2" id="KW-0804">Transcription</keyword>
<dbReference type="PROSITE" id="PS50048">
    <property type="entry name" value="ZN2_CY6_FUNGAL_2"/>
    <property type="match status" value="1"/>
</dbReference>
<keyword evidence="3" id="KW-0539">Nucleus</keyword>
<dbReference type="InterPro" id="IPR036864">
    <property type="entry name" value="Zn2-C6_fun-type_DNA-bd_sf"/>
</dbReference>
<dbReference type="PROSITE" id="PS00463">
    <property type="entry name" value="ZN2_CY6_FUNGAL_1"/>
    <property type="match status" value="1"/>
</dbReference>
<evidence type="ECO:0000313" key="6">
    <source>
        <dbReference type="EMBL" id="AEO61199.1"/>
    </source>
</evidence>
<dbReference type="SUPFAM" id="SSF57701">
    <property type="entry name" value="Zn2/Cys6 DNA-binding domain"/>
    <property type="match status" value="1"/>
</dbReference>
<evidence type="ECO:0000256" key="4">
    <source>
        <dbReference type="SAM" id="MobiDB-lite"/>
    </source>
</evidence>
<evidence type="ECO:0000256" key="2">
    <source>
        <dbReference type="ARBA" id="ARBA00023163"/>
    </source>
</evidence>
<dbReference type="GO" id="GO:0000981">
    <property type="term" value="F:DNA-binding transcription factor activity, RNA polymerase II-specific"/>
    <property type="evidence" value="ECO:0007669"/>
    <property type="project" value="InterPro"/>
</dbReference>
<dbReference type="Pfam" id="PF00172">
    <property type="entry name" value="Zn_clus"/>
    <property type="match status" value="1"/>
</dbReference>
<feature type="domain" description="Zn(2)-C6 fungal-type" evidence="5">
    <location>
        <begin position="25"/>
        <end position="57"/>
    </location>
</feature>
<dbReference type="GO" id="GO:0008270">
    <property type="term" value="F:zinc ion binding"/>
    <property type="evidence" value="ECO:0007669"/>
    <property type="project" value="InterPro"/>
</dbReference>
<dbReference type="STRING" id="573729.G2QML9"/>
<reference evidence="6 7" key="1">
    <citation type="journal article" date="2011" name="Nat. Biotechnol.">
        <title>Comparative genomic analysis of the thermophilic biomass-degrading fungi Myceliophthora thermophila and Thielavia terrestris.</title>
        <authorList>
            <person name="Berka R.M."/>
            <person name="Grigoriev I.V."/>
            <person name="Otillar R."/>
            <person name="Salamov A."/>
            <person name="Grimwood J."/>
            <person name="Reid I."/>
            <person name="Ishmael N."/>
            <person name="John T."/>
            <person name="Darmond C."/>
            <person name="Moisan M.-C."/>
            <person name="Henrissat B."/>
            <person name="Coutinho P.M."/>
            <person name="Lombard V."/>
            <person name="Natvig D.O."/>
            <person name="Lindquist E."/>
            <person name="Schmutz J."/>
            <person name="Lucas S."/>
            <person name="Harris P."/>
            <person name="Powlowski J."/>
            <person name="Bellemare A."/>
            <person name="Taylor D."/>
            <person name="Butler G."/>
            <person name="de Vries R.P."/>
            <person name="Allijn I.E."/>
            <person name="van den Brink J."/>
            <person name="Ushinsky S."/>
            <person name="Storms R."/>
            <person name="Powell A.J."/>
            <person name="Paulsen I.T."/>
            <person name="Elbourne L.D.H."/>
            <person name="Baker S.E."/>
            <person name="Magnuson J."/>
            <person name="LaBoissiere S."/>
            <person name="Clutterbuck A.J."/>
            <person name="Martinez D."/>
            <person name="Wogulis M."/>
            <person name="de Leon A.L."/>
            <person name="Rey M.W."/>
            <person name="Tsang A."/>
        </authorList>
    </citation>
    <scope>NUCLEOTIDE SEQUENCE [LARGE SCALE GENOMIC DNA]</scope>
    <source>
        <strain evidence="7">ATCC 42464 / BCRC 31852 / DSM 1799</strain>
    </source>
</reference>
<dbReference type="PANTHER" id="PTHR47840:SF1">
    <property type="entry name" value="ZN(II)2CYS6 TRANSCRIPTION FACTOR (EUROFUNG)"/>
    <property type="match status" value="1"/>
</dbReference>
<organism evidence="6 7">
    <name type="scientific">Thermothelomyces thermophilus (strain ATCC 42464 / BCRC 31852 / DSM 1799)</name>
    <name type="common">Sporotrichum thermophile</name>
    <dbReference type="NCBI Taxonomy" id="573729"/>
    <lineage>
        <taxon>Eukaryota</taxon>
        <taxon>Fungi</taxon>
        <taxon>Dikarya</taxon>
        <taxon>Ascomycota</taxon>
        <taxon>Pezizomycotina</taxon>
        <taxon>Sordariomycetes</taxon>
        <taxon>Sordariomycetidae</taxon>
        <taxon>Sordariales</taxon>
        <taxon>Chaetomiaceae</taxon>
        <taxon>Thermothelomyces</taxon>
    </lineage>
</organism>
<dbReference type="Proteomes" id="UP000007322">
    <property type="component" value="Chromosome 6"/>
</dbReference>
<sequence>MAAPAPDLEREMPAKRRRVRKGTRSCWECKRRKIRCMLPAPGDGACIGCHHRGVACVPQDVPEDPFPVKKDKRRLGERLALIEQTLMKDFQVLAGNGIAGLRQTDDQVALKVINILGHHV</sequence>
<dbReference type="OrthoDB" id="5392779at2759"/>
<dbReference type="AlphaFoldDB" id="G2QML9"/>
<keyword evidence="1" id="KW-0805">Transcription regulation</keyword>
<dbReference type="EMBL" id="CP003007">
    <property type="protein sequence ID" value="AEO61199.1"/>
    <property type="molecule type" value="Genomic_DNA"/>
</dbReference>
<dbReference type="Gene3D" id="4.10.240.10">
    <property type="entry name" value="Zn(2)-C6 fungal-type DNA-binding domain"/>
    <property type="match status" value="1"/>
</dbReference>
<dbReference type="VEuPathDB" id="FungiDB:MYCTH_2311136"/>
<feature type="region of interest" description="Disordered" evidence="4">
    <location>
        <begin position="1"/>
        <end position="22"/>
    </location>
</feature>
<name>G2QML9_THET4</name>
<dbReference type="HOGENOM" id="CLU_2051283_0_0_1"/>
<dbReference type="RefSeq" id="XP_003666444.1">
    <property type="nucleotide sequence ID" value="XM_003666396.1"/>
</dbReference>
<evidence type="ECO:0000313" key="7">
    <source>
        <dbReference type="Proteomes" id="UP000007322"/>
    </source>
</evidence>
<dbReference type="PANTHER" id="PTHR47840">
    <property type="entry name" value="ZN(II)2CYS6 TRANSCRIPTION FACTOR (EUROFUNG)-RELATED"/>
    <property type="match status" value="1"/>
</dbReference>
<evidence type="ECO:0000256" key="3">
    <source>
        <dbReference type="ARBA" id="ARBA00023242"/>
    </source>
</evidence>
<keyword evidence="7" id="KW-1185">Reference proteome</keyword>
<proteinExistence type="predicted"/>
<evidence type="ECO:0000256" key="1">
    <source>
        <dbReference type="ARBA" id="ARBA00023015"/>
    </source>
</evidence>
<gene>
    <name evidence="6" type="ORF">MYCTH_2311136</name>
</gene>
<accession>G2QML9</accession>
<evidence type="ECO:0000259" key="5">
    <source>
        <dbReference type="PROSITE" id="PS50048"/>
    </source>
</evidence>